<dbReference type="Gene3D" id="3.40.50.720">
    <property type="entry name" value="NAD(P)-binding Rossmann-like Domain"/>
    <property type="match status" value="1"/>
</dbReference>
<reference evidence="4 5" key="1">
    <citation type="submission" date="2017-05" db="EMBL/GenBank/DDBJ databases">
        <authorList>
            <person name="Varghese N."/>
            <person name="Submissions S."/>
        </authorList>
    </citation>
    <scope>NUCLEOTIDE SEQUENCE [LARGE SCALE GENOMIC DNA]</scope>
    <source>
        <strain evidence="4 5">DSM 15360</strain>
    </source>
</reference>
<keyword evidence="2" id="KW-0472">Membrane</keyword>
<proteinExistence type="predicted"/>
<dbReference type="SUPFAM" id="SSF51735">
    <property type="entry name" value="NAD(P)-binding Rossmann-fold domains"/>
    <property type="match status" value="1"/>
</dbReference>
<evidence type="ECO:0000256" key="2">
    <source>
        <dbReference type="ARBA" id="ARBA00023136"/>
    </source>
</evidence>
<comment type="caution">
    <text evidence="4">The sequence shown here is derived from an EMBL/GenBank/DDBJ whole genome shotgun (WGS) entry which is preliminary data.</text>
</comment>
<evidence type="ECO:0000259" key="3">
    <source>
        <dbReference type="Pfam" id="PF01370"/>
    </source>
</evidence>
<dbReference type="RefSeq" id="WP_283414509.1">
    <property type="nucleotide sequence ID" value="NZ_FXUA01000009.1"/>
</dbReference>
<dbReference type="InterPro" id="IPR036291">
    <property type="entry name" value="NAD(P)-bd_dom_sf"/>
</dbReference>
<keyword evidence="5" id="KW-1185">Reference proteome</keyword>
<gene>
    <name evidence="4" type="ORF">SAMN06265367_10959</name>
</gene>
<dbReference type="Pfam" id="PF01370">
    <property type="entry name" value="Epimerase"/>
    <property type="match status" value="1"/>
</dbReference>
<evidence type="ECO:0000313" key="4">
    <source>
        <dbReference type="EMBL" id="SMP34036.1"/>
    </source>
</evidence>
<sequence>MRIALISGSSGLVGKAILHQLFKNEEYNYVLSVGRRKLAIKQQKLVQIEGDMAKIESWDWEAKIAEQSLSGEYFALIDALNKKSAEIHAFSALGTTIKQAGSKEKFFAIDHDLVIEFAKWAKTLGTSKFLYVSSSGADAKSSIFYSQTKGKTEEDLKSIGFSYTGLFRPSLLMGNRNEFRLGEQVAQVVMKPLIWLKLFKNIRPIYDFQVAKALVKTALTQKSNSIEVISSGEMQDLSK</sequence>
<comment type="subcellular location">
    <subcellularLocation>
        <location evidence="1">Membrane</location>
    </subcellularLocation>
</comment>
<dbReference type="InterPro" id="IPR001509">
    <property type="entry name" value="Epimerase_deHydtase"/>
</dbReference>
<evidence type="ECO:0000313" key="5">
    <source>
        <dbReference type="Proteomes" id="UP001157915"/>
    </source>
</evidence>
<dbReference type="PANTHER" id="PTHR14097:SF7">
    <property type="entry name" value="OXIDOREDUCTASE HTATIP2"/>
    <property type="match status" value="1"/>
</dbReference>
<accession>A0ABY1PHY9</accession>
<organism evidence="4 5">
    <name type="scientific">Algoriphagus winogradskyi</name>
    <dbReference type="NCBI Taxonomy" id="237017"/>
    <lineage>
        <taxon>Bacteria</taxon>
        <taxon>Pseudomonadati</taxon>
        <taxon>Bacteroidota</taxon>
        <taxon>Cytophagia</taxon>
        <taxon>Cytophagales</taxon>
        <taxon>Cyclobacteriaceae</taxon>
        <taxon>Algoriphagus</taxon>
    </lineage>
</organism>
<name>A0ABY1PHY9_9BACT</name>
<dbReference type="EMBL" id="FXUA01000009">
    <property type="protein sequence ID" value="SMP34036.1"/>
    <property type="molecule type" value="Genomic_DNA"/>
</dbReference>
<dbReference type="PANTHER" id="PTHR14097">
    <property type="entry name" value="OXIDOREDUCTASE HTATIP2"/>
    <property type="match status" value="1"/>
</dbReference>
<dbReference type="Proteomes" id="UP001157915">
    <property type="component" value="Unassembled WGS sequence"/>
</dbReference>
<protein>
    <submittedName>
        <fullName evidence="4">NAD dependent epimerase/dehydratase family protein</fullName>
    </submittedName>
</protein>
<feature type="domain" description="NAD-dependent epimerase/dehydratase" evidence="3">
    <location>
        <begin position="4"/>
        <end position="137"/>
    </location>
</feature>
<evidence type="ECO:0000256" key="1">
    <source>
        <dbReference type="ARBA" id="ARBA00004370"/>
    </source>
</evidence>